<gene>
    <name evidence="2" type="ORF">R54876_GBNLAHCA_01335</name>
</gene>
<dbReference type="InterPro" id="IPR029033">
    <property type="entry name" value="His_PPase_superfam"/>
</dbReference>
<organism evidence="2 3">
    <name type="scientific">Eupransor demetentiae</name>
    <dbReference type="NCBI Taxonomy" id="3109584"/>
    <lineage>
        <taxon>Bacteria</taxon>
        <taxon>Bacillati</taxon>
        <taxon>Bacillota</taxon>
        <taxon>Bacilli</taxon>
        <taxon>Lactobacillales</taxon>
        <taxon>Lactobacillaceae</taxon>
        <taxon>Eupransor</taxon>
    </lineage>
</organism>
<reference evidence="2 3" key="1">
    <citation type="submission" date="2024-01" db="EMBL/GenBank/DDBJ databases">
        <authorList>
            <person name="Botero Cardona J."/>
        </authorList>
    </citation>
    <scope>NUCLEOTIDE SEQUENCE [LARGE SCALE GENOMIC DNA]</scope>
    <source>
        <strain evidence="2 3">LMG 33000</strain>
    </source>
</reference>
<dbReference type="InterPro" id="IPR051695">
    <property type="entry name" value="Phosphoglycerate_Mutase"/>
</dbReference>
<comment type="caution">
    <text evidence="2">The sequence shown here is derived from an EMBL/GenBank/DDBJ whole genome shotgun (WGS) entry which is preliminary data.</text>
</comment>
<name>A0ABM9N6B6_9LACO</name>
<evidence type="ECO:0000313" key="2">
    <source>
        <dbReference type="EMBL" id="CAK8054758.1"/>
    </source>
</evidence>
<dbReference type="PANTHER" id="PTHR46517">
    <property type="entry name" value="FRUCTOSE-2,6-BISPHOSPHATASE TIGAR"/>
    <property type="match status" value="1"/>
</dbReference>
<sequence>MAIQIYLVRHGETYFNLLRRLQGFSDAPLTEKGIQDGKKAGQRLAKVHFAGAYSSDLTRAIHTAQYALSQNQADSPKKPVQLPDFREENFGTFEGMDSQMSITYLNGFTEENYPSYNSMVQELGMPGLMDLFHDHDPYKLAESYADWQSRIERGFADIRKRHQDGDKVLIVSHGTTIRGIATLLGRPELSQESIKNGAVTRIDLDVNSDAAKIVEFNNDEKVFD</sequence>
<dbReference type="Gene3D" id="3.40.50.1240">
    <property type="entry name" value="Phosphoglycerate mutase-like"/>
    <property type="match status" value="1"/>
</dbReference>
<evidence type="ECO:0000256" key="1">
    <source>
        <dbReference type="ARBA" id="ARBA00022801"/>
    </source>
</evidence>
<dbReference type="PANTHER" id="PTHR46517:SF1">
    <property type="entry name" value="FRUCTOSE-2,6-BISPHOSPHATASE TIGAR"/>
    <property type="match status" value="1"/>
</dbReference>
<keyword evidence="3" id="KW-1185">Reference proteome</keyword>
<protein>
    <submittedName>
        <fullName evidence="2">Broad specificity phosphatase PhoE (PhoE)</fullName>
    </submittedName>
</protein>
<proteinExistence type="predicted"/>
<dbReference type="RefSeq" id="WP_349642306.1">
    <property type="nucleotide sequence ID" value="NZ_CAWVOH010000003.1"/>
</dbReference>
<accession>A0ABM9N6B6</accession>
<dbReference type="InterPro" id="IPR013078">
    <property type="entry name" value="His_Pase_superF_clade-1"/>
</dbReference>
<keyword evidence="1" id="KW-0378">Hydrolase</keyword>
<dbReference type="SUPFAM" id="SSF53254">
    <property type="entry name" value="Phosphoglycerate mutase-like"/>
    <property type="match status" value="1"/>
</dbReference>
<dbReference type="EMBL" id="CAWVOH010000003">
    <property type="protein sequence ID" value="CAK8054758.1"/>
    <property type="molecule type" value="Genomic_DNA"/>
</dbReference>
<evidence type="ECO:0000313" key="3">
    <source>
        <dbReference type="Proteomes" id="UP001314241"/>
    </source>
</evidence>
<dbReference type="SMART" id="SM00855">
    <property type="entry name" value="PGAM"/>
    <property type="match status" value="1"/>
</dbReference>
<dbReference type="Pfam" id="PF00300">
    <property type="entry name" value="His_Phos_1"/>
    <property type="match status" value="1"/>
</dbReference>
<dbReference type="CDD" id="cd07067">
    <property type="entry name" value="HP_PGM_like"/>
    <property type="match status" value="1"/>
</dbReference>
<dbReference type="Proteomes" id="UP001314241">
    <property type="component" value="Unassembled WGS sequence"/>
</dbReference>